<dbReference type="NCBIfam" id="TIGR04183">
    <property type="entry name" value="Por_Secre_tail"/>
    <property type="match status" value="1"/>
</dbReference>
<comment type="caution">
    <text evidence="8">The sequence shown here is derived from an EMBL/GenBank/DDBJ whole genome shotgun (WGS) entry which is preliminary data.</text>
</comment>
<dbReference type="InterPro" id="IPR045232">
    <property type="entry name" value="FAM234"/>
</dbReference>
<feature type="signal peptide" evidence="6">
    <location>
        <begin position="1"/>
        <end position="19"/>
    </location>
</feature>
<evidence type="ECO:0000256" key="6">
    <source>
        <dbReference type="SAM" id="SignalP"/>
    </source>
</evidence>
<evidence type="ECO:0000256" key="4">
    <source>
        <dbReference type="ARBA" id="ARBA00022989"/>
    </source>
</evidence>
<comment type="subcellular location">
    <subcellularLocation>
        <location evidence="1">Membrane</location>
        <topology evidence="1">Single-pass membrane protein</topology>
    </subcellularLocation>
</comment>
<evidence type="ECO:0000259" key="7">
    <source>
        <dbReference type="Pfam" id="PF18962"/>
    </source>
</evidence>
<dbReference type="Gene3D" id="2.130.10.130">
    <property type="entry name" value="Integrin alpha, N-terminal"/>
    <property type="match status" value="2"/>
</dbReference>
<sequence length="571" mass="61946">MKQIATLLLLITFAMVSIAQDTRVAEIDENGNITVKKLNIPFDHQAQTRSTFTQLEGFPFISLAHPSFKNFRNVSIADLDDDGTSEIAVCLNQTLYVLSSAGQVLWSYQLEGTSNFPPAIADIDLDGDLEIAVQTYGVPVTGNVYLFDHKGNLQEGWPLNLSNHFFLNGITLADINGDGPLEIIASERISGSSGQVHALDHSAVSISENWPVAVPGTPAFTPSVADINSDGVMELVTCSTTALYVFDAEGQVIPGFPLEEVGAKFSYQSPVLADLDGDDNMEIITARHNDIPGTIVVGADGEYFKNWPDYDNIWTYATPAVGDIDRDGDLEVFYGRPYTSDLVEGGILLGYDHEGNALDGFPIQGYAGSEGVISIADVDDDGDFEIITGSKTSVDGNGFIHAYHVETQEEVENFPIEVKGFTFTNGAYLSDVNNDGMLDLTALSYQLKFNGASPDSAFINVFDLEVPYNGSTILFNGYKGSTSHAGDYVTTLSSVSNALPKETLEISPNPTKYSLLINRELNNLPFSIFNAEGKLINSGKVNNYSIDVASLNSGIYYLKVKNEIVKFIKID</sequence>
<feature type="domain" description="Secretion system C-terminal sorting" evidence="7">
    <location>
        <begin position="506"/>
        <end position="565"/>
    </location>
</feature>
<evidence type="ECO:0000313" key="8">
    <source>
        <dbReference type="EMBL" id="GLR16971.1"/>
    </source>
</evidence>
<keyword evidence="9" id="KW-1185">Reference proteome</keyword>
<evidence type="ECO:0000313" key="9">
    <source>
        <dbReference type="Proteomes" id="UP001156666"/>
    </source>
</evidence>
<gene>
    <name evidence="8" type="ORF">GCM10007940_15860</name>
</gene>
<evidence type="ECO:0000256" key="3">
    <source>
        <dbReference type="ARBA" id="ARBA00022729"/>
    </source>
</evidence>
<dbReference type="Proteomes" id="UP001156666">
    <property type="component" value="Unassembled WGS sequence"/>
</dbReference>
<dbReference type="GO" id="GO:0016020">
    <property type="term" value="C:membrane"/>
    <property type="evidence" value="ECO:0007669"/>
    <property type="project" value="UniProtKB-SubCell"/>
</dbReference>
<proteinExistence type="predicted"/>
<protein>
    <recommendedName>
        <fullName evidence="7">Secretion system C-terminal sorting domain-containing protein</fullName>
    </recommendedName>
</protein>
<feature type="chain" id="PRO_5041407062" description="Secretion system C-terminal sorting domain-containing protein" evidence="6">
    <location>
        <begin position="20"/>
        <end position="571"/>
    </location>
</feature>
<keyword evidence="3 6" id="KW-0732">Signal</keyword>
<dbReference type="Pfam" id="PF13517">
    <property type="entry name" value="FG-GAP_3"/>
    <property type="match status" value="1"/>
</dbReference>
<accession>A0AA37SQF2</accession>
<dbReference type="PANTHER" id="PTHR21419">
    <property type="match status" value="1"/>
</dbReference>
<dbReference type="InterPro" id="IPR028994">
    <property type="entry name" value="Integrin_alpha_N"/>
</dbReference>
<dbReference type="EMBL" id="BSOH01000007">
    <property type="protein sequence ID" value="GLR16971.1"/>
    <property type="molecule type" value="Genomic_DNA"/>
</dbReference>
<dbReference type="InterPro" id="IPR026444">
    <property type="entry name" value="Secre_tail"/>
</dbReference>
<keyword evidence="4" id="KW-1133">Transmembrane helix</keyword>
<dbReference type="AlphaFoldDB" id="A0AA37SQF2"/>
<keyword evidence="5" id="KW-0472">Membrane</keyword>
<keyword evidence="2" id="KW-0812">Transmembrane</keyword>
<dbReference type="SUPFAM" id="SSF69318">
    <property type="entry name" value="Integrin alpha N-terminal domain"/>
    <property type="match status" value="1"/>
</dbReference>
<name>A0AA37SQF2_9BACT</name>
<dbReference type="PANTHER" id="PTHR21419:SF23">
    <property type="entry name" value="PROTEIN DEFECTIVE IN EXINE FORMATION 1"/>
    <property type="match status" value="1"/>
</dbReference>
<evidence type="ECO:0000256" key="2">
    <source>
        <dbReference type="ARBA" id="ARBA00022692"/>
    </source>
</evidence>
<evidence type="ECO:0000256" key="5">
    <source>
        <dbReference type="ARBA" id="ARBA00023136"/>
    </source>
</evidence>
<dbReference type="Pfam" id="PF18962">
    <property type="entry name" value="Por_Secre_tail"/>
    <property type="match status" value="1"/>
</dbReference>
<organism evidence="8 9">
    <name type="scientific">Portibacter lacus</name>
    <dbReference type="NCBI Taxonomy" id="1099794"/>
    <lineage>
        <taxon>Bacteria</taxon>
        <taxon>Pseudomonadati</taxon>
        <taxon>Bacteroidota</taxon>
        <taxon>Saprospiria</taxon>
        <taxon>Saprospirales</taxon>
        <taxon>Haliscomenobacteraceae</taxon>
        <taxon>Portibacter</taxon>
    </lineage>
</organism>
<dbReference type="InterPro" id="IPR013517">
    <property type="entry name" value="FG-GAP"/>
</dbReference>
<reference evidence="8" key="1">
    <citation type="journal article" date="2014" name="Int. J. Syst. Evol. Microbiol.">
        <title>Complete genome sequence of Corynebacterium casei LMG S-19264T (=DSM 44701T), isolated from a smear-ripened cheese.</title>
        <authorList>
            <consortium name="US DOE Joint Genome Institute (JGI-PGF)"/>
            <person name="Walter F."/>
            <person name="Albersmeier A."/>
            <person name="Kalinowski J."/>
            <person name="Ruckert C."/>
        </authorList>
    </citation>
    <scope>NUCLEOTIDE SEQUENCE</scope>
    <source>
        <strain evidence="8">NBRC 108769</strain>
    </source>
</reference>
<reference evidence="8" key="2">
    <citation type="submission" date="2023-01" db="EMBL/GenBank/DDBJ databases">
        <title>Draft genome sequence of Portibacter lacus strain NBRC 108769.</title>
        <authorList>
            <person name="Sun Q."/>
            <person name="Mori K."/>
        </authorList>
    </citation>
    <scope>NUCLEOTIDE SEQUENCE</scope>
    <source>
        <strain evidence="8">NBRC 108769</strain>
    </source>
</reference>
<dbReference type="RefSeq" id="WP_235290850.1">
    <property type="nucleotide sequence ID" value="NZ_BSOH01000007.1"/>
</dbReference>
<evidence type="ECO:0000256" key="1">
    <source>
        <dbReference type="ARBA" id="ARBA00004167"/>
    </source>
</evidence>